<keyword evidence="2" id="KW-0479">Metal-binding</keyword>
<dbReference type="GO" id="GO:0005506">
    <property type="term" value="F:iron ion binding"/>
    <property type="evidence" value="ECO:0007669"/>
    <property type="project" value="InterPro"/>
</dbReference>
<evidence type="ECO:0000313" key="8">
    <source>
        <dbReference type="Proteomes" id="UP000235672"/>
    </source>
</evidence>
<evidence type="ECO:0000256" key="4">
    <source>
        <dbReference type="ARBA" id="ARBA00023002"/>
    </source>
</evidence>
<protein>
    <recommendedName>
        <fullName evidence="6">Prolyl 4-hydroxylase alpha subunit domain-containing protein</fullName>
    </recommendedName>
</protein>
<dbReference type="STRING" id="1745343.A0A2J6PJF6"/>
<proteinExistence type="predicted"/>
<dbReference type="GO" id="GO:0004656">
    <property type="term" value="F:procollagen-proline 4-dioxygenase activity"/>
    <property type="evidence" value="ECO:0007669"/>
    <property type="project" value="TreeGrafter"/>
</dbReference>
<evidence type="ECO:0000256" key="5">
    <source>
        <dbReference type="ARBA" id="ARBA00023004"/>
    </source>
</evidence>
<keyword evidence="3" id="KW-0223">Dioxygenase</keyword>
<comment type="cofactor">
    <cofactor evidence="1">
        <name>L-ascorbate</name>
        <dbReference type="ChEBI" id="CHEBI:38290"/>
    </cofactor>
</comment>
<keyword evidence="8" id="KW-1185">Reference proteome</keyword>
<dbReference type="InterPro" id="IPR045054">
    <property type="entry name" value="P4HA-like"/>
</dbReference>
<gene>
    <name evidence="7" type="ORF">NA56DRAFT_397759</name>
</gene>
<dbReference type="Gene3D" id="2.60.120.620">
    <property type="entry name" value="q2cbj1_9rhob like domain"/>
    <property type="match status" value="1"/>
</dbReference>
<dbReference type="AlphaFoldDB" id="A0A2J6PJF6"/>
<sequence>MASFIQRMRAPKAPVQHQYVRVEYTNVPVEIPEDFLAPLPDPSIIKVSKIDFENSPLPEYKLNYAVVLDNVLSKEECDQLLVMAEKSVGAHRGGDEPENNGWRPAMVNAGRSYEVLALDYRNSDRIIWDSQEIAQRLWDRVMQAEGMREYFSVLQGEEYEAACGESVYGGERWKVTRQGLNDRLRFLKYVPGQFFKKHCDGSYETPDGSKKSFYTYHLYLNDSAQALGIPKSSAKGKQNNEQEVLLRGGATTFHSANMKRRLDVDPKIGRVLIFQHRRLLHSGDEVSAGIKYTMRSDVMFEYDGLNAEVDADGDINIDLQL</sequence>
<evidence type="ECO:0000259" key="6">
    <source>
        <dbReference type="SMART" id="SM00702"/>
    </source>
</evidence>
<evidence type="ECO:0000256" key="1">
    <source>
        <dbReference type="ARBA" id="ARBA00001961"/>
    </source>
</evidence>
<organism evidence="7 8">
    <name type="scientific">Hyaloscypha hepaticicola</name>
    <dbReference type="NCBI Taxonomy" id="2082293"/>
    <lineage>
        <taxon>Eukaryota</taxon>
        <taxon>Fungi</taxon>
        <taxon>Dikarya</taxon>
        <taxon>Ascomycota</taxon>
        <taxon>Pezizomycotina</taxon>
        <taxon>Leotiomycetes</taxon>
        <taxon>Helotiales</taxon>
        <taxon>Hyaloscyphaceae</taxon>
        <taxon>Hyaloscypha</taxon>
    </lineage>
</organism>
<dbReference type="OrthoDB" id="69177at2759"/>
<keyword evidence="4" id="KW-0560">Oxidoreductase</keyword>
<evidence type="ECO:0000256" key="2">
    <source>
        <dbReference type="ARBA" id="ARBA00022723"/>
    </source>
</evidence>
<dbReference type="InterPro" id="IPR044862">
    <property type="entry name" value="Pro_4_hyd_alph_FE2OG_OXY"/>
</dbReference>
<feature type="domain" description="Prolyl 4-hydroxylase alpha subunit" evidence="6">
    <location>
        <begin position="63"/>
        <end position="299"/>
    </location>
</feature>
<dbReference type="GO" id="GO:0005783">
    <property type="term" value="C:endoplasmic reticulum"/>
    <property type="evidence" value="ECO:0007669"/>
    <property type="project" value="TreeGrafter"/>
</dbReference>
<dbReference type="PANTHER" id="PTHR10869">
    <property type="entry name" value="PROLYL 4-HYDROXYLASE ALPHA SUBUNIT"/>
    <property type="match status" value="1"/>
</dbReference>
<keyword evidence="5" id="KW-0408">Iron</keyword>
<dbReference type="Proteomes" id="UP000235672">
    <property type="component" value="Unassembled WGS sequence"/>
</dbReference>
<dbReference type="InterPro" id="IPR006620">
    <property type="entry name" value="Pro_4_hyd_alph"/>
</dbReference>
<accession>A0A2J6PJF6</accession>
<reference evidence="7 8" key="1">
    <citation type="submission" date="2016-05" db="EMBL/GenBank/DDBJ databases">
        <title>A degradative enzymes factory behind the ericoid mycorrhizal symbiosis.</title>
        <authorList>
            <consortium name="DOE Joint Genome Institute"/>
            <person name="Martino E."/>
            <person name="Morin E."/>
            <person name="Grelet G."/>
            <person name="Kuo A."/>
            <person name="Kohler A."/>
            <person name="Daghino S."/>
            <person name="Barry K."/>
            <person name="Choi C."/>
            <person name="Cichocki N."/>
            <person name="Clum A."/>
            <person name="Copeland A."/>
            <person name="Hainaut M."/>
            <person name="Haridas S."/>
            <person name="Labutti K."/>
            <person name="Lindquist E."/>
            <person name="Lipzen A."/>
            <person name="Khouja H.-R."/>
            <person name="Murat C."/>
            <person name="Ohm R."/>
            <person name="Olson A."/>
            <person name="Spatafora J."/>
            <person name="Veneault-Fourrey C."/>
            <person name="Henrissat B."/>
            <person name="Grigoriev I."/>
            <person name="Martin F."/>
            <person name="Perotto S."/>
        </authorList>
    </citation>
    <scope>NUCLEOTIDE SEQUENCE [LARGE SCALE GENOMIC DNA]</scope>
    <source>
        <strain evidence="7 8">UAMH 7357</strain>
    </source>
</reference>
<evidence type="ECO:0000256" key="3">
    <source>
        <dbReference type="ARBA" id="ARBA00022964"/>
    </source>
</evidence>
<evidence type="ECO:0000313" key="7">
    <source>
        <dbReference type="EMBL" id="PMD14182.1"/>
    </source>
</evidence>
<dbReference type="PANTHER" id="PTHR10869:SF241">
    <property type="entry name" value="FE2OG DIOXYGENASE DOMAIN-CONTAINING PROTEIN"/>
    <property type="match status" value="1"/>
</dbReference>
<dbReference type="Pfam" id="PF13640">
    <property type="entry name" value="2OG-FeII_Oxy_3"/>
    <property type="match status" value="1"/>
</dbReference>
<dbReference type="SMART" id="SM00702">
    <property type="entry name" value="P4Hc"/>
    <property type="match status" value="1"/>
</dbReference>
<dbReference type="EMBL" id="KZ613524">
    <property type="protein sequence ID" value="PMD14182.1"/>
    <property type="molecule type" value="Genomic_DNA"/>
</dbReference>
<name>A0A2J6PJF6_9HELO</name>
<dbReference type="GO" id="GO:0031418">
    <property type="term" value="F:L-ascorbic acid binding"/>
    <property type="evidence" value="ECO:0007669"/>
    <property type="project" value="InterPro"/>
</dbReference>